<reference evidence="3" key="2">
    <citation type="submission" date="2016-01" db="EMBL/GenBank/DDBJ databases">
        <title>Six Aerococcus type strain genome sequencing and assembly using PacBio and Illumina Hiseq.</title>
        <authorList>
            <person name="Carkaci D."/>
            <person name="Dargis R."/>
            <person name="Nielsen X.C."/>
            <person name="Skovgaard O."/>
            <person name="Fuursted K."/>
            <person name="Christensen J.J."/>
        </authorList>
    </citation>
    <scope>NUCLEOTIDE SEQUENCE [LARGE SCALE GENOMIC DNA]</scope>
    <source>
        <strain evidence="3">CCUG28094</strain>
    </source>
</reference>
<dbReference type="InterPro" id="IPR017627">
    <property type="entry name" value="UGHY"/>
</dbReference>
<proteinExistence type="predicted"/>
<dbReference type="Pfam" id="PF07883">
    <property type="entry name" value="Cupin_2"/>
    <property type="match status" value="1"/>
</dbReference>
<dbReference type="GO" id="GO:0071522">
    <property type="term" value="F:ureidoglycine aminohydrolase activity"/>
    <property type="evidence" value="ECO:0007669"/>
    <property type="project" value="InterPro"/>
</dbReference>
<dbReference type="EMBL" id="CP014162">
    <property type="protein sequence ID" value="AMB96867.1"/>
    <property type="molecule type" value="Genomic_DNA"/>
</dbReference>
<dbReference type="GeneID" id="92866098"/>
<protein>
    <submittedName>
        <fullName evidence="2">(S)-ureidoglycine aminohydrolase</fullName>
    </submittedName>
</protein>
<reference evidence="2 3" key="1">
    <citation type="journal article" date="2016" name="Genome Announc.">
        <title>Complete Genome Sequences of Aerococcus christensenii CCUG 28831T, Aerococcus sanguinicola CCUG 43001T, Aerococcus urinae CCUG 36881T, Aerococcus urinaeequi CCUG 28094T, Aerococcus urinaehominis CCUG 42038 BT, and Aerococcus viridans CCUG 4311T.</title>
        <authorList>
            <person name="Carkaci D."/>
            <person name="Dargis R."/>
            <person name="Nielsen X.C."/>
            <person name="Skovgaard O."/>
            <person name="Fuursted K."/>
            <person name="Christensen J.J."/>
        </authorList>
    </citation>
    <scope>NUCLEOTIDE SEQUENCE [LARGE SCALE GENOMIC DNA]</scope>
    <source>
        <strain evidence="2 3">CCUG28094</strain>
    </source>
</reference>
<dbReference type="AlphaFoldDB" id="A0AAC8WZD7"/>
<dbReference type="CDD" id="cd02211">
    <property type="entry name" value="cupin_UGlyAH_N"/>
    <property type="match status" value="1"/>
</dbReference>
<name>A0AAC8WZD7_9LACT</name>
<accession>A0AAC8WZD7</accession>
<evidence type="ECO:0000313" key="2">
    <source>
        <dbReference type="EMBL" id="AMB96867.1"/>
    </source>
</evidence>
<feature type="domain" description="Cupin type-2" evidence="1">
    <location>
        <begin position="186"/>
        <end position="251"/>
    </location>
</feature>
<evidence type="ECO:0000259" key="1">
    <source>
        <dbReference type="Pfam" id="PF07883"/>
    </source>
</evidence>
<dbReference type="InterPro" id="IPR044704">
    <property type="entry name" value="UGlyAH_cupin_N"/>
</dbReference>
<dbReference type="SUPFAM" id="SSF51182">
    <property type="entry name" value="RmlC-like cupins"/>
    <property type="match status" value="1"/>
</dbReference>
<evidence type="ECO:0000313" key="3">
    <source>
        <dbReference type="Proteomes" id="UP000067698"/>
    </source>
</evidence>
<sequence length="263" mass="29468">MGYKNNNTGYREGLLENRSIIKKNNYAILTHDGLVNNVVPGFENTRISILGSPRMGASFSDFIAEFEKNGKNTLGFGGPGIETFVYVIKGNLIVADEAGNKDALTTGGYAFFPVDEKMYFENGQTETTEAFLYQRKYEPLAGYQAHKVIGNKDSVQPIEYEGMKDVLLWDLLPTDDLGFDMNFHILSFSPGASHGYIETHYQEHGAYLLSGKGMYNLDNNWYPVQKGDYIFMAAYTPQAAYATDREEPLTYVYSKDANRNPGV</sequence>
<dbReference type="PANTHER" id="PTHR34571">
    <property type="entry name" value="(S)-UREIDOGLYCINE AMINOHYDROLASE"/>
    <property type="match status" value="1"/>
</dbReference>
<dbReference type="Gene3D" id="2.60.120.10">
    <property type="entry name" value="Jelly Rolls"/>
    <property type="match status" value="2"/>
</dbReference>
<dbReference type="InterPro" id="IPR011051">
    <property type="entry name" value="RmlC_Cupin_sf"/>
</dbReference>
<dbReference type="InterPro" id="IPR013096">
    <property type="entry name" value="Cupin_2"/>
</dbReference>
<dbReference type="InterPro" id="IPR044697">
    <property type="entry name" value="UGlyAH_cupin_C"/>
</dbReference>
<dbReference type="PANTHER" id="PTHR34571:SF1">
    <property type="entry name" value="(S)-UREIDOGLYCINE AMINOHYDROLASE"/>
    <property type="match status" value="1"/>
</dbReference>
<gene>
    <name evidence="2" type="ORF">AWM74_00860</name>
</gene>
<dbReference type="RefSeq" id="WP_026466229.1">
    <property type="nucleotide sequence ID" value="NZ_CP014162.1"/>
</dbReference>
<dbReference type="InterPro" id="IPR014710">
    <property type="entry name" value="RmlC-like_jellyroll"/>
</dbReference>
<dbReference type="CDD" id="cd02212">
    <property type="entry name" value="cupin_UGlyAH_C"/>
    <property type="match status" value="1"/>
</dbReference>
<dbReference type="NCBIfam" id="TIGR03214">
    <property type="entry name" value="ura-cupin"/>
    <property type="match status" value="1"/>
</dbReference>
<organism evidence="2 3">
    <name type="scientific">Aerococcus urinaeequi</name>
    <dbReference type="NCBI Taxonomy" id="51665"/>
    <lineage>
        <taxon>Bacteria</taxon>
        <taxon>Bacillati</taxon>
        <taxon>Bacillota</taxon>
        <taxon>Bacilli</taxon>
        <taxon>Lactobacillales</taxon>
        <taxon>Aerococcaceae</taxon>
        <taxon>Aerococcus</taxon>
    </lineage>
</organism>
<dbReference type="Proteomes" id="UP000067698">
    <property type="component" value="Chromosome"/>
</dbReference>